<dbReference type="KEGG" id="dhe:111594641"/>
<feature type="domain" description="BED-type" evidence="9">
    <location>
        <begin position="1"/>
        <end position="50"/>
    </location>
</feature>
<proteinExistence type="predicted"/>
<evidence type="ECO:0000256" key="6">
    <source>
        <dbReference type="ARBA" id="ARBA00023163"/>
    </source>
</evidence>
<dbReference type="AlphaFoldDB" id="A0A6J1LCJ2"/>
<evidence type="ECO:0000256" key="5">
    <source>
        <dbReference type="ARBA" id="ARBA00023015"/>
    </source>
</evidence>
<keyword evidence="2" id="KW-0479">Metal-binding</keyword>
<evidence type="ECO:0000256" key="8">
    <source>
        <dbReference type="PROSITE-ProRule" id="PRU00027"/>
    </source>
</evidence>
<dbReference type="GO" id="GO:0009791">
    <property type="term" value="P:post-embryonic development"/>
    <property type="evidence" value="ECO:0007669"/>
    <property type="project" value="UniProtKB-ARBA"/>
</dbReference>
<evidence type="ECO:0000256" key="4">
    <source>
        <dbReference type="ARBA" id="ARBA00022833"/>
    </source>
</evidence>
<evidence type="ECO:0000256" key="3">
    <source>
        <dbReference type="ARBA" id="ARBA00022771"/>
    </source>
</evidence>
<name>A0A6J1LCJ2_DROHY</name>
<keyword evidence="5" id="KW-0805">Transcription regulation</keyword>
<dbReference type="InterPro" id="IPR003656">
    <property type="entry name" value="Znf_BED"/>
</dbReference>
<accession>A0A6J1LCJ2</accession>
<dbReference type="Pfam" id="PF02892">
    <property type="entry name" value="zf-BED"/>
    <property type="match status" value="1"/>
</dbReference>
<dbReference type="OrthoDB" id="10043784at2759"/>
<evidence type="ECO:0000259" key="9">
    <source>
        <dbReference type="PROSITE" id="PS50808"/>
    </source>
</evidence>
<gene>
    <name evidence="11" type="primary">LOC111594641</name>
</gene>
<dbReference type="RefSeq" id="XP_023163803.2">
    <property type="nucleotide sequence ID" value="XM_023308035.2"/>
</dbReference>
<evidence type="ECO:0000256" key="7">
    <source>
        <dbReference type="ARBA" id="ARBA00023242"/>
    </source>
</evidence>
<dbReference type="PROSITE" id="PS50808">
    <property type="entry name" value="ZF_BED"/>
    <property type="match status" value="1"/>
</dbReference>
<protein>
    <submittedName>
        <fullName evidence="11">Zinc finger BED domain-containing protein 1 isoform X1</fullName>
    </submittedName>
</protein>
<organism evidence="10 11">
    <name type="scientific">Drosophila hydei</name>
    <name type="common">Fruit fly</name>
    <dbReference type="NCBI Taxonomy" id="7224"/>
    <lineage>
        <taxon>Eukaryota</taxon>
        <taxon>Metazoa</taxon>
        <taxon>Ecdysozoa</taxon>
        <taxon>Arthropoda</taxon>
        <taxon>Hexapoda</taxon>
        <taxon>Insecta</taxon>
        <taxon>Pterygota</taxon>
        <taxon>Neoptera</taxon>
        <taxon>Endopterygota</taxon>
        <taxon>Diptera</taxon>
        <taxon>Brachycera</taxon>
        <taxon>Muscomorpha</taxon>
        <taxon>Ephydroidea</taxon>
        <taxon>Drosophilidae</taxon>
        <taxon>Drosophila</taxon>
    </lineage>
</organism>
<evidence type="ECO:0000256" key="2">
    <source>
        <dbReference type="ARBA" id="ARBA00022723"/>
    </source>
</evidence>
<dbReference type="GeneID" id="111594641"/>
<dbReference type="InterPro" id="IPR012337">
    <property type="entry name" value="RNaseH-like_sf"/>
</dbReference>
<dbReference type="SUPFAM" id="SSF140996">
    <property type="entry name" value="Hermes dimerisation domain"/>
    <property type="match status" value="1"/>
</dbReference>
<evidence type="ECO:0000256" key="1">
    <source>
        <dbReference type="ARBA" id="ARBA00004123"/>
    </source>
</evidence>
<dbReference type="SUPFAM" id="SSF57667">
    <property type="entry name" value="beta-beta-alpha zinc fingers"/>
    <property type="match status" value="1"/>
</dbReference>
<evidence type="ECO:0000313" key="10">
    <source>
        <dbReference type="Proteomes" id="UP000504633"/>
    </source>
</evidence>
<dbReference type="Proteomes" id="UP000504633">
    <property type="component" value="Unplaced"/>
</dbReference>
<dbReference type="GO" id="GO:0003677">
    <property type="term" value="F:DNA binding"/>
    <property type="evidence" value="ECO:0007669"/>
    <property type="project" value="InterPro"/>
</dbReference>
<reference evidence="11" key="1">
    <citation type="submission" date="2025-08" db="UniProtKB">
        <authorList>
            <consortium name="RefSeq"/>
        </authorList>
    </citation>
    <scope>IDENTIFICATION</scope>
    <source>
        <strain evidence="11">15085-1641.00</strain>
        <tissue evidence="11">Whole body</tissue>
    </source>
</reference>
<sequence length="667" mass="75906">MARSKIWKYYDKIDLQTAQCLLCEKIIKTCGNTSNLMKHMKTHPQIDVNDHDSIVVRGILKREPNPIKSRGRKQLKYASIKIKSEPKREVDNDQVTNDMDVNIIELVDAEATAAVDSVASEETYANWATAAAETESATETVSAEDIIEFEPKEANEQNDQRSVYQMQSEEAQPEMDHLIASNNVYQNSLAYFICHDKQPLNMIKGEGFKRLVQVLCPTFRLPSSEQLAAHIGQRAQIQIAQLRQVFAHVQSLSLSCAINTKSEQQFSYLEVAAHYNEGLYRRSKTISVQMLPLQYNASNIVERLDRICQRFDIDKSKIVCIVSRSNRLMENAVAMLLGSQRHVPCFAHLLEQLFELVVQRHEFSALCDKVRRCQGQQMEKIDVAGRPLSSYEMLERYVKQTAQLQKLLPPDALTGAELDLAAELITVLAPLASAMRQLCGTSISTYPSASNALPIAYTVLNELKQPEIAEQQQHQISYDLRLFVIRLLEERFEVMENNTQLALSSLLDPRFRNMPFQSASLVAKYMTQLYDLYEEKGGVIPVESSQEANTDNYDIWAAYRAFSHEKHKHINMNGESENMDEISSYFCSSISSLQTEPLLLWKDLVQFHPFLHSLAKRYLHIPASALPPARIFTAGGEETIAQHEKFLDEQLSNMVLMADCARDEWQL</sequence>
<keyword evidence="10" id="KW-1185">Reference proteome</keyword>
<dbReference type="SMART" id="SM00614">
    <property type="entry name" value="ZnF_BED"/>
    <property type="match status" value="1"/>
</dbReference>
<dbReference type="GO" id="GO:0008270">
    <property type="term" value="F:zinc ion binding"/>
    <property type="evidence" value="ECO:0007669"/>
    <property type="project" value="UniProtKB-KW"/>
</dbReference>
<dbReference type="GO" id="GO:0005634">
    <property type="term" value="C:nucleus"/>
    <property type="evidence" value="ECO:0007669"/>
    <property type="project" value="UniProtKB-SubCell"/>
</dbReference>
<dbReference type="InterPro" id="IPR036236">
    <property type="entry name" value="Znf_C2H2_sf"/>
</dbReference>
<keyword evidence="3 8" id="KW-0863">Zinc-finger</keyword>
<dbReference type="PANTHER" id="PTHR46481">
    <property type="entry name" value="ZINC FINGER BED DOMAIN-CONTAINING PROTEIN 4"/>
    <property type="match status" value="1"/>
</dbReference>
<comment type="subcellular location">
    <subcellularLocation>
        <location evidence="1">Nucleus</location>
    </subcellularLocation>
</comment>
<dbReference type="InterPro" id="IPR052035">
    <property type="entry name" value="ZnF_BED_domain_contain"/>
</dbReference>
<keyword evidence="6" id="KW-0804">Transcription</keyword>
<keyword evidence="7" id="KW-0539">Nucleus</keyword>
<keyword evidence="4" id="KW-0862">Zinc</keyword>
<dbReference type="PANTHER" id="PTHR46481:SF10">
    <property type="entry name" value="ZINC FINGER BED DOMAIN-CONTAINING PROTEIN 39"/>
    <property type="match status" value="1"/>
</dbReference>
<evidence type="ECO:0000313" key="11">
    <source>
        <dbReference type="RefSeq" id="XP_023163803.2"/>
    </source>
</evidence>
<dbReference type="SUPFAM" id="SSF53098">
    <property type="entry name" value="Ribonuclease H-like"/>
    <property type="match status" value="1"/>
</dbReference>